<dbReference type="InterPro" id="IPR051784">
    <property type="entry name" value="Nod_factor_ABC_transporter"/>
</dbReference>
<keyword evidence="4 6" id="KW-0472">Membrane</keyword>
<dbReference type="PROSITE" id="PS51012">
    <property type="entry name" value="ABC_TM2"/>
    <property type="match status" value="1"/>
</dbReference>
<protein>
    <recommendedName>
        <fullName evidence="6">Transport permease protein</fullName>
    </recommendedName>
</protein>
<keyword evidence="6" id="KW-1003">Cell membrane</keyword>
<keyword evidence="3 6" id="KW-1133">Transmembrane helix</keyword>
<reference evidence="9" key="1">
    <citation type="submission" date="2016-07" db="EMBL/GenBank/DDBJ databases">
        <title>Sequence Frankia sp. strain CcI1.17.</title>
        <authorList>
            <person name="Ghodhbane-Gtari F."/>
            <person name="Swanson E."/>
            <person name="Gueddou A."/>
            <person name="Morris K."/>
            <person name="Hezbri K."/>
            <person name="Ktari A."/>
            <person name="Nouioui I."/>
            <person name="Abebe-Akele F."/>
            <person name="Simpson S."/>
            <person name="Thomas K."/>
            <person name="Gtari M."/>
            <person name="Tisa L.S."/>
            <person name="Hurst S."/>
        </authorList>
    </citation>
    <scope>NUCLEOTIDE SEQUENCE [LARGE SCALE GENOMIC DNA]</scope>
    <source>
        <strain evidence="9">Cc1.17</strain>
    </source>
</reference>
<feature type="domain" description="ABC transmembrane type-2" evidence="7">
    <location>
        <begin position="42"/>
        <end position="278"/>
    </location>
</feature>
<dbReference type="Proteomes" id="UP000179627">
    <property type="component" value="Unassembled WGS sequence"/>
</dbReference>
<evidence type="ECO:0000256" key="2">
    <source>
        <dbReference type="ARBA" id="ARBA00022692"/>
    </source>
</evidence>
<comment type="subcellular location">
    <subcellularLocation>
        <location evidence="6">Cell membrane</location>
        <topology evidence="6">Multi-pass membrane protein</topology>
    </subcellularLocation>
    <subcellularLocation>
        <location evidence="1">Membrane</location>
        <topology evidence="1">Multi-pass membrane protein</topology>
    </subcellularLocation>
</comment>
<comment type="caution">
    <text evidence="8">The sequence shown here is derived from an EMBL/GenBank/DDBJ whole genome shotgun (WGS) entry which is preliminary data.</text>
</comment>
<gene>
    <name evidence="8" type="ORF">CC117_22765</name>
</gene>
<dbReference type="InterPro" id="IPR047817">
    <property type="entry name" value="ABC2_TM_bact-type"/>
</dbReference>
<keyword evidence="5" id="KW-0046">Antibiotic resistance</keyword>
<proteinExistence type="inferred from homology"/>
<feature type="transmembrane region" description="Helical" evidence="6">
    <location>
        <begin position="192"/>
        <end position="215"/>
    </location>
</feature>
<organism evidence="8 9">
    <name type="scientific">Parafrankia colletiae</name>
    <dbReference type="NCBI Taxonomy" id="573497"/>
    <lineage>
        <taxon>Bacteria</taxon>
        <taxon>Bacillati</taxon>
        <taxon>Actinomycetota</taxon>
        <taxon>Actinomycetes</taxon>
        <taxon>Frankiales</taxon>
        <taxon>Frankiaceae</taxon>
        <taxon>Parafrankia</taxon>
    </lineage>
</organism>
<evidence type="ECO:0000256" key="5">
    <source>
        <dbReference type="ARBA" id="ARBA00023251"/>
    </source>
</evidence>
<evidence type="ECO:0000256" key="1">
    <source>
        <dbReference type="ARBA" id="ARBA00004141"/>
    </source>
</evidence>
<comment type="similarity">
    <text evidence="6">Belongs to the ABC-2 integral membrane protein family.</text>
</comment>
<dbReference type="EMBL" id="MBLM01000131">
    <property type="protein sequence ID" value="OHV33488.1"/>
    <property type="molecule type" value="Genomic_DNA"/>
</dbReference>
<evidence type="ECO:0000256" key="3">
    <source>
        <dbReference type="ARBA" id="ARBA00022989"/>
    </source>
</evidence>
<dbReference type="GO" id="GO:0140359">
    <property type="term" value="F:ABC-type transporter activity"/>
    <property type="evidence" value="ECO:0007669"/>
    <property type="project" value="InterPro"/>
</dbReference>
<dbReference type="PANTHER" id="PTHR43229:SF2">
    <property type="entry name" value="NODULATION PROTEIN J"/>
    <property type="match status" value="1"/>
</dbReference>
<evidence type="ECO:0000256" key="6">
    <source>
        <dbReference type="RuleBase" id="RU361157"/>
    </source>
</evidence>
<keyword evidence="2 6" id="KW-0812">Transmembrane</keyword>
<accession>A0A1S1QFA3</accession>
<dbReference type="AlphaFoldDB" id="A0A1S1QFA3"/>
<dbReference type="OrthoDB" id="670210at2"/>
<dbReference type="RefSeq" id="WP_071087024.1">
    <property type="nucleotide sequence ID" value="NZ_MBLM01000131.1"/>
</dbReference>
<dbReference type="Pfam" id="PF01061">
    <property type="entry name" value="ABC2_membrane"/>
    <property type="match status" value="1"/>
</dbReference>
<keyword evidence="9" id="KW-1185">Reference proteome</keyword>
<dbReference type="InterPro" id="IPR013525">
    <property type="entry name" value="ABC2_TM"/>
</dbReference>
<feature type="transmembrane region" description="Helical" evidence="6">
    <location>
        <begin position="52"/>
        <end position="70"/>
    </location>
</feature>
<evidence type="ECO:0000313" key="9">
    <source>
        <dbReference type="Proteomes" id="UP000179627"/>
    </source>
</evidence>
<dbReference type="InterPro" id="IPR000412">
    <property type="entry name" value="ABC_2_transport"/>
</dbReference>
<dbReference type="PANTHER" id="PTHR43229">
    <property type="entry name" value="NODULATION PROTEIN J"/>
    <property type="match status" value="1"/>
</dbReference>
<evidence type="ECO:0000256" key="4">
    <source>
        <dbReference type="ARBA" id="ARBA00023136"/>
    </source>
</evidence>
<keyword evidence="6" id="KW-0813">Transport</keyword>
<feature type="transmembrane region" description="Helical" evidence="6">
    <location>
        <begin position="253"/>
        <end position="275"/>
    </location>
</feature>
<evidence type="ECO:0000313" key="8">
    <source>
        <dbReference type="EMBL" id="OHV33488.1"/>
    </source>
</evidence>
<dbReference type="GO" id="GO:0043190">
    <property type="term" value="C:ATP-binding cassette (ABC) transporter complex"/>
    <property type="evidence" value="ECO:0007669"/>
    <property type="project" value="InterPro"/>
</dbReference>
<name>A0A1S1QFA3_9ACTN</name>
<dbReference type="PIRSF" id="PIRSF006648">
    <property type="entry name" value="DrrB"/>
    <property type="match status" value="1"/>
</dbReference>
<dbReference type="GO" id="GO:0046677">
    <property type="term" value="P:response to antibiotic"/>
    <property type="evidence" value="ECO:0007669"/>
    <property type="project" value="UniProtKB-KW"/>
</dbReference>
<feature type="transmembrane region" description="Helical" evidence="6">
    <location>
        <begin position="118"/>
        <end position="145"/>
    </location>
</feature>
<feature type="transmembrane region" description="Helical" evidence="6">
    <location>
        <begin position="76"/>
        <end position="97"/>
    </location>
</feature>
<feature type="transmembrane region" description="Helical" evidence="6">
    <location>
        <begin position="157"/>
        <end position="180"/>
    </location>
</feature>
<evidence type="ECO:0000259" key="7">
    <source>
        <dbReference type="PROSITE" id="PS51012"/>
    </source>
</evidence>
<sequence>MSTLTVARPAAGGAGTGPVRGAARDVAVLTRRNLVHVAREPLALSDITVQPVLFTLLFVYVLGSGVSVTGGSYQDFAIPGLIALNLTTSAMGTAVGLSNDLRTGAVDRFRTLPIWRAAVLVGRSLSDLLAALVCMSIVLLTGLAIGWRPDTSPARFVAALALPLLFSYALAWATACLGLVSQGAESAQSVALVVLFPLAIVSNAMVPTAGMPAVVRAIAEWNPVSALTAAMRELFGNPNPSAASDAWPMQHPVVAALLWSAAILAVTAPLAVTLYRRRTTD</sequence>